<dbReference type="Proteomes" id="UP000492821">
    <property type="component" value="Unassembled WGS sequence"/>
</dbReference>
<feature type="transmembrane region" description="Helical" evidence="3">
    <location>
        <begin position="131"/>
        <end position="149"/>
    </location>
</feature>
<keyword evidence="3" id="KW-1133">Transmembrane helix</keyword>
<accession>A0A7E4V760</accession>
<keyword evidence="4" id="KW-1185">Reference proteome</keyword>
<keyword evidence="3" id="KW-0472">Membrane</keyword>
<feature type="transmembrane region" description="Helical" evidence="3">
    <location>
        <begin position="277"/>
        <end position="297"/>
    </location>
</feature>
<dbReference type="PANTHER" id="PTHR38332">
    <property type="entry name" value="PROTEIN CBG11604"/>
    <property type="match status" value="1"/>
</dbReference>
<keyword evidence="2" id="KW-0325">Glycoprotein</keyword>
<evidence type="ECO:0000313" key="4">
    <source>
        <dbReference type="Proteomes" id="UP000492821"/>
    </source>
</evidence>
<dbReference type="Pfam" id="PF17064">
    <property type="entry name" value="QVR"/>
    <property type="match status" value="1"/>
</dbReference>
<evidence type="ECO:0000313" key="5">
    <source>
        <dbReference type="WBParaSite" id="Pan_g17432.t1"/>
    </source>
</evidence>
<evidence type="ECO:0000256" key="1">
    <source>
        <dbReference type="ARBA" id="ARBA00022729"/>
    </source>
</evidence>
<evidence type="ECO:0000256" key="3">
    <source>
        <dbReference type="SAM" id="Phobius"/>
    </source>
</evidence>
<proteinExistence type="predicted"/>
<dbReference type="WBParaSite" id="Pan_g17432.t1">
    <property type="protein sequence ID" value="Pan_g17432.t1"/>
    <property type="gene ID" value="Pan_g17432"/>
</dbReference>
<dbReference type="GO" id="GO:0030431">
    <property type="term" value="P:sleep"/>
    <property type="evidence" value="ECO:0007669"/>
    <property type="project" value="InterPro"/>
</dbReference>
<name>A0A7E4V760_PANRE</name>
<reference evidence="4" key="1">
    <citation type="journal article" date="2013" name="Genetics">
        <title>The draft genome and transcriptome of Panagrellus redivivus are shaped by the harsh demands of a free-living lifestyle.</title>
        <authorList>
            <person name="Srinivasan J."/>
            <person name="Dillman A.R."/>
            <person name="Macchietto M.G."/>
            <person name="Heikkinen L."/>
            <person name="Lakso M."/>
            <person name="Fracchia K.M."/>
            <person name="Antoshechkin I."/>
            <person name="Mortazavi A."/>
            <person name="Wong G."/>
            <person name="Sternberg P.W."/>
        </authorList>
    </citation>
    <scope>NUCLEOTIDE SEQUENCE [LARGE SCALE GENOMIC DNA]</scope>
    <source>
        <strain evidence="4">MT8872</strain>
    </source>
</reference>
<keyword evidence="1" id="KW-0732">Signal</keyword>
<dbReference type="GO" id="GO:0032222">
    <property type="term" value="P:regulation of synaptic transmission, cholinergic"/>
    <property type="evidence" value="ECO:0007669"/>
    <property type="project" value="InterPro"/>
</dbReference>
<dbReference type="InterPro" id="IPR031424">
    <property type="entry name" value="QVR-like"/>
</dbReference>
<keyword evidence="3" id="KW-0812">Transmembrane</keyword>
<reference evidence="5" key="2">
    <citation type="submission" date="2020-10" db="UniProtKB">
        <authorList>
            <consortium name="WormBaseParasite"/>
        </authorList>
    </citation>
    <scope>IDENTIFICATION</scope>
</reference>
<sequence>MAVIKFRLARVVKKDIIIVAVKILLPRRLPGGIVATCDQLRPGCSTSSCDDAEPVAGGSVFTVSRPRSRSIEMASETSLSPSPCRSSDCAMIDEHVNQNQMRRPSRARRKRQKELPSILQQLKCLQNGRSLRLYALLAVLVIVMVSNVPTGTASGIGCFVCSSFNGSNPECEDTFNSSVAEGATGNIANYQFPCWAFKKNRQGLFPADHCIKISGHRKDDPDHTIVIRTCAMDSGTLTADTEIVRISHCGFFKYEGHQFSGCVQACDTDGCNSAPSLFVAGLLPLWVISVGIAVLTASL</sequence>
<dbReference type="AlphaFoldDB" id="A0A7E4V760"/>
<organism evidence="4 5">
    <name type="scientific">Panagrellus redivivus</name>
    <name type="common">Microworm</name>
    <dbReference type="NCBI Taxonomy" id="6233"/>
    <lineage>
        <taxon>Eukaryota</taxon>
        <taxon>Metazoa</taxon>
        <taxon>Ecdysozoa</taxon>
        <taxon>Nematoda</taxon>
        <taxon>Chromadorea</taxon>
        <taxon>Rhabditida</taxon>
        <taxon>Tylenchina</taxon>
        <taxon>Panagrolaimomorpha</taxon>
        <taxon>Panagrolaimoidea</taxon>
        <taxon>Panagrolaimidae</taxon>
        <taxon>Panagrellus</taxon>
    </lineage>
</organism>
<evidence type="ECO:0000256" key="2">
    <source>
        <dbReference type="ARBA" id="ARBA00023180"/>
    </source>
</evidence>
<protein>
    <submittedName>
        <fullName evidence="5">Protein sleepless</fullName>
    </submittedName>
</protein>
<dbReference type="PANTHER" id="PTHR38332:SF1">
    <property type="entry name" value="RE49668P"/>
    <property type="match status" value="1"/>
</dbReference>